<evidence type="ECO:0000313" key="2">
    <source>
        <dbReference type="EMBL" id="SBT53932.1"/>
    </source>
</evidence>
<dbReference type="PATRIC" id="fig|299146.4.peg.5247"/>
<organism evidence="2 3">
    <name type="scientific">Micromonospora narathiwatensis</name>
    <dbReference type="NCBI Taxonomy" id="299146"/>
    <lineage>
        <taxon>Bacteria</taxon>
        <taxon>Bacillati</taxon>
        <taxon>Actinomycetota</taxon>
        <taxon>Actinomycetes</taxon>
        <taxon>Micromonosporales</taxon>
        <taxon>Micromonosporaceae</taxon>
        <taxon>Micromonospora</taxon>
    </lineage>
</organism>
<accession>A0A1A9ABQ7</accession>
<feature type="domain" description="Peptidase C39-like" evidence="1">
    <location>
        <begin position="139"/>
        <end position="280"/>
    </location>
</feature>
<keyword evidence="3" id="KW-1185">Reference proteome</keyword>
<dbReference type="Proteomes" id="UP000198765">
    <property type="component" value="Chromosome I"/>
</dbReference>
<protein>
    <submittedName>
        <fullName evidence="2">Peptidase_C39 like family protein</fullName>
    </submittedName>
</protein>
<evidence type="ECO:0000313" key="3">
    <source>
        <dbReference type="Proteomes" id="UP000198765"/>
    </source>
</evidence>
<evidence type="ECO:0000259" key="1">
    <source>
        <dbReference type="Pfam" id="PF13529"/>
    </source>
</evidence>
<reference evidence="2 3" key="1">
    <citation type="submission" date="2016-06" db="EMBL/GenBank/DDBJ databases">
        <authorList>
            <person name="Kjaerup R.B."/>
            <person name="Dalgaard T.S."/>
            <person name="Juul-Madsen H.R."/>
        </authorList>
    </citation>
    <scope>NUCLEOTIDE SEQUENCE [LARGE SCALE GENOMIC DNA]</scope>
    <source>
        <strain evidence="2 3">DSM 45248</strain>
    </source>
</reference>
<dbReference type="EMBL" id="LT594324">
    <property type="protein sequence ID" value="SBT53932.1"/>
    <property type="molecule type" value="Genomic_DNA"/>
</dbReference>
<gene>
    <name evidence="2" type="ORF">GA0070621_5083</name>
</gene>
<dbReference type="Pfam" id="PF13529">
    <property type="entry name" value="Peptidase_C39_2"/>
    <property type="match status" value="1"/>
</dbReference>
<proteinExistence type="predicted"/>
<dbReference type="InterPro" id="IPR039564">
    <property type="entry name" value="Peptidase_C39-like"/>
</dbReference>
<name>A0A1A9ABQ7_9ACTN</name>
<sequence length="315" mass="32984">MLGGCGGRAAATGLTRYEGGHVRATSMVHRILRVSAVTTFAAVVVIGLHVPAQAAHSGSAAAAPDSLSGEALAELRAALDTEPTPPPLSGKAAADLAAKDRAARASWNEMQQKRDGGTMGTLCIPELCGVPANGSVSNVLQYPQERGYWCGPSALRTALRVRIASPATQTTLASKLGTTTDGTAWYDGTYPMENALDSYLGAYGANYASVALSGSPSTTDKSNYKIRIYNNTKNNWATVGDAYEVTGGPHLVGHPNSNIFHWFTIYGYSNYGDGTNYADPASGSSSVSWGSQVPKYSNMSSDTIVVIMGGRGYVW</sequence>
<dbReference type="AlphaFoldDB" id="A0A1A9ABQ7"/>